<proteinExistence type="predicted"/>
<name>A0A2P2KF68_RHIMU</name>
<dbReference type="AlphaFoldDB" id="A0A2P2KF68"/>
<accession>A0A2P2KF68</accession>
<sequence>MQREKYTCCGNGGCCLWPRAERDE</sequence>
<evidence type="ECO:0000313" key="1">
    <source>
        <dbReference type="EMBL" id="MBX04307.1"/>
    </source>
</evidence>
<organism evidence="1">
    <name type="scientific">Rhizophora mucronata</name>
    <name type="common">Asiatic mangrove</name>
    <dbReference type="NCBI Taxonomy" id="61149"/>
    <lineage>
        <taxon>Eukaryota</taxon>
        <taxon>Viridiplantae</taxon>
        <taxon>Streptophyta</taxon>
        <taxon>Embryophyta</taxon>
        <taxon>Tracheophyta</taxon>
        <taxon>Spermatophyta</taxon>
        <taxon>Magnoliopsida</taxon>
        <taxon>eudicotyledons</taxon>
        <taxon>Gunneridae</taxon>
        <taxon>Pentapetalae</taxon>
        <taxon>rosids</taxon>
        <taxon>fabids</taxon>
        <taxon>Malpighiales</taxon>
        <taxon>Rhizophoraceae</taxon>
        <taxon>Rhizophora</taxon>
    </lineage>
</organism>
<protein>
    <submittedName>
        <fullName evidence="1">Uncharacterized protein</fullName>
    </submittedName>
</protein>
<reference evidence="1" key="1">
    <citation type="submission" date="2018-02" db="EMBL/GenBank/DDBJ databases">
        <title>Rhizophora mucronata_Transcriptome.</title>
        <authorList>
            <person name="Meera S.P."/>
            <person name="Sreeshan A."/>
            <person name="Augustine A."/>
        </authorList>
    </citation>
    <scope>NUCLEOTIDE SEQUENCE</scope>
    <source>
        <tissue evidence="1">Leaf</tissue>
    </source>
</reference>
<dbReference type="EMBL" id="GGEC01023823">
    <property type="protein sequence ID" value="MBX04307.1"/>
    <property type="molecule type" value="Transcribed_RNA"/>
</dbReference>